<sequence>MDINLRCNSIPCRAVLDHFAVVTTCSHIFCTTCADSHLTAQAPSSRRPNSVAPTCPACRAVLENPDDIVKTNLNPPDDYKTSVLSGMSPTLILEIAGRAISFWTYQTNQEIFYQEHLLKESTRKFGILSSQLDVVLREANAKIADLENSLQALTIENETISRKNRELGDALRERSRRQLELQDKYDKFRRKSLMTHVQAVTGSANRPPNMANQPFGPPPPPPPPPPPLGLSNNNVRLDELNPALGRQNYQGNGGAGPLPFTERERLTIPSGAGNIERREGSISDGNSDGGRGVSSRSRIPMHGRIGSAGGRPWNTGIPRENIDGITTPMPGQAHRQRLVQIHSNMNNSNNGYAGAQNLELKQAQSRVGGVPRPMSSQRQALNGMTPNIGWSPFC</sequence>
<organism evidence="8 9">
    <name type="scientific">Orbilia blumenaviensis</name>
    <dbReference type="NCBI Taxonomy" id="1796055"/>
    <lineage>
        <taxon>Eukaryota</taxon>
        <taxon>Fungi</taxon>
        <taxon>Dikarya</taxon>
        <taxon>Ascomycota</taxon>
        <taxon>Pezizomycotina</taxon>
        <taxon>Orbiliomycetes</taxon>
        <taxon>Orbiliales</taxon>
        <taxon>Orbiliaceae</taxon>
        <taxon>Orbilia</taxon>
    </lineage>
</organism>
<dbReference type="GO" id="GO:0008270">
    <property type="term" value="F:zinc ion binding"/>
    <property type="evidence" value="ECO:0007669"/>
    <property type="project" value="UniProtKB-KW"/>
</dbReference>
<dbReference type="GO" id="GO:0007131">
    <property type="term" value="P:reciprocal meiotic recombination"/>
    <property type="evidence" value="ECO:0007669"/>
    <property type="project" value="InterPro"/>
</dbReference>
<evidence type="ECO:0000313" key="8">
    <source>
        <dbReference type="EMBL" id="KAK6363381.1"/>
    </source>
</evidence>
<dbReference type="Proteomes" id="UP001373714">
    <property type="component" value="Unassembled WGS sequence"/>
</dbReference>
<feature type="compositionally biased region" description="Polar residues" evidence="6">
    <location>
        <begin position="200"/>
        <end position="212"/>
    </location>
</feature>
<dbReference type="InterPro" id="IPR017907">
    <property type="entry name" value="Znf_RING_CS"/>
</dbReference>
<dbReference type="PANTHER" id="PTHR14305">
    <property type="entry name" value="E3 UBIQUITIN-PROTEIN LIGASE CCNB1IP1"/>
    <property type="match status" value="1"/>
</dbReference>
<evidence type="ECO:0000256" key="1">
    <source>
        <dbReference type="ARBA" id="ARBA00022723"/>
    </source>
</evidence>
<evidence type="ECO:0000256" key="5">
    <source>
        <dbReference type="SAM" id="Coils"/>
    </source>
</evidence>
<gene>
    <name evidence="8" type="ORF">TWF730_000813</name>
</gene>
<evidence type="ECO:0000259" key="7">
    <source>
        <dbReference type="PROSITE" id="PS50089"/>
    </source>
</evidence>
<evidence type="ECO:0000256" key="6">
    <source>
        <dbReference type="SAM" id="MobiDB-lite"/>
    </source>
</evidence>
<name>A0AAV9VNZ9_9PEZI</name>
<feature type="domain" description="RING-type" evidence="7">
    <location>
        <begin position="12"/>
        <end position="59"/>
    </location>
</feature>
<keyword evidence="2 4" id="KW-0863">Zinc-finger</keyword>
<dbReference type="EMBL" id="JAVHNS010000001">
    <property type="protein sequence ID" value="KAK6363381.1"/>
    <property type="molecule type" value="Genomic_DNA"/>
</dbReference>
<comment type="caution">
    <text evidence="8">The sequence shown here is derived from an EMBL/GenBank/DDBJ whole genome shotgun (WGS) entry which is preliminary data.</text>
</comment>
<dbReference type="PROSITE" id="PS50089">
    <property type="entry name" value="ZF_RING_2"/>
    <property type="match status" value="1"/>
</dbReference>
<dbReference type="PANTHER" id="PTHR14305:SF0">
    <property type="entry name" value="E3 UBIQUITIN-PROTEIN LIGASE CCNB1IP1"/>
    <property type="match status" value="1"/>
</dbReference>
<accession>A0AAV9VNZ9</accession>
<feature type="coiled-coil region" evidence="5">
    <location>
        <begin position="129"/>
        <end position="163"/>
    </location>
</feature>
<evidence type="ECO:0000256" key="4">
    <source>
        <dbReference type="PROSITE-ProRule" id="PRU00175"/>
    </source>
</evidence>
<dbReference type="InterPro" id="IPR013083">
    <property type="entry name" value="Znf_RING/FYVE/PHD"/>
</dbReference>
<feature type="compositionally biased region" description="Pro residues" evidence="6">
    <location>
        <begin position="215"/>
        <end position="228"/>
    </location>
</feature>
<dbReference type="SUPFAM" id="SSF57850">
    <property type="entry name" value="RING/U-box"/>
    <property type="match status" value="1"/>
</dbReference>
<feature type="region of interest" description="Disordered" evidence="6">
    <location>
        <begin position="200"/>
        <end position="234"/>
    </location>
</feature>
<dbReference type="GO" id="GO:0000795">
    <property type="term" value="C:synaptonemal complex"/>
    <property type="evidence" value="ECO:0007669"/>
    <property type="project" value="InterPro"/>
</dbReference>
<dbReference type="PROSITE" id="PS00518">
    <property type="entry name" value="ZF_RING_1"/>
    <property type="match status" value="1"/>
</dbReference>
<dbReference type="InterPro" id="IPR001841">
    <property type="entry name" value="Znf_RING"/>
</dbReference>
<keyword evidence="1" id="KW-0479">Metal-binding</keyword>
<dbReference type="InterPro" id="IPR042448">
    <property type="entry name" value="CCNB1IP1"/>
</dbReference>
<dbReference type="AlphaFoldDB" id="A0AAV9VNZ9"/>
<evidence type="ECO:0000256" key="3">
    <source>
        <dbReference type="ARBA" id="ARBA00022833"/>
    </source>
</evidence>
<evidence type="ECO:0000256" key="2">
    <source>
        <dbReference type="ARBA" id="ARBA00022771"/>
    </source>
</evidence>
<evidence type="ECO:0000313" key="9">
    <source>
        <dbReference type="Proteomes" id="UP001373714"/>
    </source>
</evidence>
<keyword evidence="3" id="KW-0862">Zinc</keyword>
<keyword evidence="5" id="KW-0175">Coiled coil</keyword>
<reference evidence="8 9" key="1">
    <citation type="submission" date="2019-10" db="EMBL/GenBank/DDBJ databases">
        <authorList>
            <person name="Palmer J.M."/>
        </authorList>
    </citation>
    <scope>NUCLEOTIDE SEQUENCE [LARGE SCALE GENOMIC DNA]</scope>
    <source>
        <strain evidence="8 9">TWF730</strain>
    </source>
</reference>
<dbReference type="GO" id="GO:0061630">
    <property type="term" value="F:ubiquitin protein ligase activity"/>
    <property type="evidence" value="ECO:0007669"/>
    <property type="project" value="InterPro"/>
</dbReference>
<dbReference type="Gene3D" id="3.30.40.10">
    <property type="entry name" value="Zinc/RING finger domain, C3HC4 (zinc finger)"/>
    <property type="match status" value="1"/>
</dbReference>
<feature type="region of interest" description="Disordered" evidence="6">
    <location>
        <begin position="269"/>
        <end position="315"/>
    </location>
</feature>
<protein>
    <recommendedName>
        <fullName evidence="7">RING-type domain-containing protein</fullName>
    </recommendedName>
</protein>
<proteinExistence type="predicted"/>
<keyword evidence="9" id="KW-1185">Reference proteome</keyword>